<dbReference type="Proteomes" id="UP001206572">
    <property type="component" value="Unassembled WGS sequence"/>
</dbReference>
<feature type="transmembrane region" description="Helical" evidence="1">
    <location>
        <begin position="77"/>
        <end position="97"/>
    </location>
</feature>
<evidence type="ECO:0000313" key="2">
    <source>
        <dbReference type="EMBL" id="MCS0595062.1"/>
    </source>
</evidence>
<feature type="transmembrane region" description="Helical" evidence="1">
    <location>
        <begin position="17"/>
        <end position="39"/>
    </location>
</feature>
<proteinExistence type="predicted"/>
<gene>
    <name evidence="2" type="ORF">NX780_01725</name>
</gene>
<keyword evidence="1" id="KW-1133">Transmembrane helix</keyword>
<accession>A0ABT2AFP3</accession>
<dbReference type="EMBL" id="JANUHA010000001">
    <property type="protein sequence ID" value="MCS0595062.1"/>
    <property type="molecule type" value="Genomic_DNA"/>
</dbReference>
<comment type="caution">
    <text evidence="2">The sequence shown here is derived from an EMBL/GenBank/DDBJ whole genome shotgun (WGS) entry which is preliminary data.</text>
</comment>
<evidence type="ECO:0000256" key="1">
    <source>
        <dbReference type="SAM" id="Phobius"/>
    </source>
</evidence>
<organism evidence="2 3">
    <name type="scientific">Massilia agri</name>
    <dbReference type="NCBI Taxonomy" id="1886785"/>
    <lineage>
        <taxon>Bacteria</taxon>
        <taxon>Pseudomonadati</taxon>
        <taxon>Pseudomonadota</taxon>
        <taxon>Betaproteobacteria</taxon>
        <taxon>Burkholderiales</taxon>
        <taxon>Oxalobacteraceae</taxon>
        <taxon>Telluria group</taxon>
        <taxon>Massilia</taxon>
    </lineage>
</organism>
<name>A0ABT2AFP3_9BURK</name>
<reference evidence="2 3" key="1">
    <citation type="submission" date="2022-08" db="EMBL/GenBank/DDBJ databases">
        <title>Reclassification of Massilia species as members of the genera Telluria, Duganella, Pseudoduganella, Mokoshia gen. nov. and Zemynaea gen. nov. using orthogonal and non-orthogonal genome-based approaches.</title>
        <authorList>
            <person name="Bowman J.P."/>
        </authorList>
    </citation>
    <scope>NUCLEOTIDE SEQUENCE [LARGE SCALE GENOMIC DNA]</scope>
    <source>
        <strain evidence="2 3">JCM 31661</strain>
    </source>
</reference>
<protein>
    <submittedName>
        <fullName evidence="2">Uncharacterized protein</fullName>
    </submittedName>
</protein>
<keyword evidence="1" id="KW-0472">Membrane</keyword>
<sequence>MPAAPSKPPAVFSPRTVLLWTGLIVAMLLPVCAGLLLGLSSLMPGCHGGGSSGSAMSGCELGGFNLNWLLELLTPSMLLSLVTIPVGLLLCLVGLFMPRKKAAVPAVDNEVETQVLAALRDLREGRAARTRCPRCRAVILLTAGRTPDGALRVNSACACGACDDSLELAGKAA</sequence>
<keyword evidence="1" id="KW-0812">Transmembrane</keyword>
<evidence type="ECO:0000313" key="3">
    <source>
        <dbReference type="Proteomes" id="UP001206572"/>
    </source>
</evidence>
<dbReference type="RefSeq" id="WP_258826142.1">
    <property type="nucleotide sequence ID" value="NZ_JANUHA010000001.1"/>
</dbReference>
<keyword evidence="3" id="KW-1185">Reference proteome</keyword>